<proteinExistence type="predicted"/>
<dbReference type="EMBL" id="FNQB01000005">
    <property type="protein sequence ID" value="SDZ65162.1"/>
    <property type="molecule type" value="Genomic_DNA"/>
</dbReference>
<organism evidence="1 2">
    <name type="scientific">Asanoa ishikariensis</name>
    <dbReference type="NCBI Taxonomy" id="137265"/>
    <lineage>
        <taxon>Bacteria</taxon>
        <taxon>Bacillati</taxon>
        <taxon>Actinomycetota</taxon>
        <taxon>Actinomycetes</taxon>
        <taxon>Micromonosporales</taxon>
        <taxon>Micromonosporaceae</taxon>
        <taxon>Asanoa</taxon>
    </lineage>
</organism>
<keyword evidence="2" id="KW-1185">Reference proteome</keyword>
<accession>A0A1H3US02</accession>
<dbReference type="Proteomes" id="UP000199632">
    <property type="component" value="Unassembled WGS sequence"/>
</dbReference>
<name>A0A1H3US02_9ACTN</name>
<dbReference type="STRING" id="137265.SAMN05421684_7946"/>
<evidence type="ECO:0000313" key="2">
    <source>
        <dbReference type="Proteomes" id="UP000199632"/>
    </source>
</evidence>
<sequence length="32" mass="3314">MTAEEAKVTILAARETAENRMAGAIVLGNAPN</sequence>
<reference evidence="2" key="1">
    <citation type="submission" date="2016-10" db="EMBL/GenBank/DDBJ databases">
        <authorList>
            <person name="Varghese N."/>
            <person name="Submissions S."/>
        </authorList>
    </citation>
    <scope>NUCLEOTIDE SEQUENCE [LARGE SCALE GENOMIC DNA]</scope>
    <source>
        <strain evidence="2">DSM 44718</strain>
    </source>
</reference>
<gene>
    <name evidence="1" type="ORF">SAMN05421684_7946</name>
</gene>
<protein>
    <submittedName>
        <fullName evidence="1">Uncharacterized protein</fullName>
    </submittedName>
</protein>
<dbReference type="AlphaFoldDB" id="A0A1H3US02"/>
<evidence type="ECO:0000313" key="1">
    <source>
        <dbReference type="EMBL" id="SDZ65162.1"/>
    </source>
</evidence>